<dbReference type="EMBL" id="AFZZ01000222">
    <property type="protein sequence ID" value="EHJ36940.1"/>
    <property type="molecule type" value="Genomic_DNA"/>
</dbReference>
<gene>
    <name evidence="1" type="ORF">HMPREF0673_02608</name>
</gene>
<organism evidence="1 2">
    <name type="scientific">Leyella stercorea DSM 18206</name>
    <dbReference type="NCBI Taxonomy" id="1002367"/>
    <lineage>
        <taxon>Bacteria</taxon>
        <taxon>Pseudomonadati</taxon>
        <taxon>Bacteroidota</taxon>
        <taxon>Bacteroidia</taxon>
        <taxon>Bacteroidales</taxon>
        <taxon>Prevotellaceae</taxon>
        <taxon>Leyella</taxon>
    </lineage>
</organism>
<sequence>MVGALLALASGKAERRQVHPLTTPLYALLLQKYTKNWRKRNFCAC</sequence>
<proteinExistence type="predicted"/>
<reference evidence="1 2" key="1">
    <citation type="submission" date="2011-08" db="EMBL/GenBank/DDBJ databases">
        <authorList>
            <person name="Weinstock G."/>
            <person name="Sodergren E."/>
            <person name="Clifton S."/>
            <person name="Fulton L."/>
            <person name="Fulton B."/>
            <person name="Courtney L."/>
            <person name="Fronick C."/>
            <person name="Harrison M."/>
            <person name="Strong C."/>
            <person name="Farmer C."/>
            <person name="Delahaunty K."/>
            <person name="Markovic C."/>
            <person name="Hall O."/>
            <person name="Minx P."/>
            <person name="Tomlinson C."/>
            <person name="Mitreva M."/>
            <person name="Hou S."/>
            <person name="Chen J."/>
            <person name="Wollam A."/>
            <person name="Pepin K.H."/>
            <person name="Johnson M."/>
            <person name="Bhonagiri V."/>
            <person name="Zhang X."/>
            <person name="Suruliraj S."/>
            <person name="Warren W."/>
            <person name="Chinwalla A."/>
            <person name="Mardis E.R."/>
            <person name="Wilson R.K."/>
        </authorList>
    </citation>
    <scope>NUCLEOTIDE SEQUENCE [LARGE SCALE GENOMIC DNA]</scope>
    <source>
        <strain evidence="1 2">DSM 18206</strain>
    </source>
</reference>
<protein>
    <submittedName>
        <fullName evidence="1">Uncharacterized protein</fullName>
    </submittedName>
</protein>
<evidence type="ECO:0000313" key="2">
    <source>
        <dbReference type="Proteomes" id="UP000004407"/>
    </source>
</evidence>
<evidence type="ECO:0000313" key="1">
    <source>
        <dbReference type="EMBL" id="EHJ36940.1"/>
    </source>
</evidence>
<comment type="caution">
    <text evidence="1">The sequence shown here is derived from an EMBL/GenBank/DDBJ whole genome shotgun (WGS) entry which is preliminary data.</text>
</comment>
<dbReference type="HOGENOM" id="CLU_3203669_0_0_10"/>
<dbReference type="AlphaFoldDB" id="G6B138"/>
<name>G6B138_9BACT</name>
<accession>G6B138</accession>
<dbReference type="Proteomes" id="UP000004407">
    <property type="component" value="Unassembled WGS sequence"/>
</dbReference>